<evidence type="ECO:0000313" key="2">
    <source>
        <dbReference type="EMBL" id="OMJ20883.1"/>
    </source>
</evidence>
<keyword evidence="3" id="KW-1185">Reference proteome</keyword>
<evidence type="ECO:0000313" key="3">
    <source>
        <dbReference type="Proteomes" id="UP000187283"/>
    </source>
</evidence>
<evidence type="ECO:0000256" key="1">
    <source>
        <dbReference type="SAM" id="MobiDB-lite"/>
    </source>
</evidence>
<sequence length="266" mass="29645">MEQQAETQATMSQDQLKILTDMVQQLLCERKRNAETEDPYVTTRIPVTDLTVYPELFEALPSIEEDFFRTPLTEEERKIAIHSCPKTSSMNYIPPPLNDSASSAVKKADSVLYGIQVALAQATRPIDYYVHRRIQETPGINAALDPEVTFASTMRALLSDIAANVTQARLDNLHKILDLPGKPMQLFESDTKPLMVQEALDVLLIKKAVVIRQRVKPFRRGQQNTISKDTYSSNTATGRAPTLQPPLIPIQETGPPNASQVFAKGV</sequence>
<protein>
    <submittedName>
        <fullName evidence="2">Uncharacterized protein</fullName>
    </submittedName>
</protein>
<feature type="region of interest" description="Disordered" evidence="1">
    <location>
        <begin position="221"/>
        <end position="259"/>
    </location>
</feature>
<organism evidence="2 3">
    <name type="scientific">Smittium culicis</name>
    <dbReference type="NCBI Taxonomy" id="133412"/>
    <lineage>
        <taxon>Eukaryota</taxon>
        <taxon>Fungi</taxon>
        <taxon>Fungi incertae sedis</taxon>
        <taxon>Zoopagomycota</taxon>
        <taxon>Kickxellomycotina</taxon>
        <taxon>Harpellomycetes</taxon>
        <taxon>Harpellales</taxon>
        <taxon>Legeriomycetaceae</taxon>
        <taxon>Smittium</taxon>
    </lineage>
</organism>
<dbReference type="OrthoDB" id="5580913at2759"/>
<dbReference type="Proteomes" id="UP000187283">
    <property type="component" value="Unassembled WGS sequence"/>
</dbReference>
<name>A0A1R1Y1U5_9FUNG</name>
<reference evidence="2 3" key="1">
    <citation type="submission" date="2017-01" db="EMBL/GenBank/DDBJ databases">
        <authorList>
            <person name="Mah S.A."/>
            <person name="Swanson W.J."/>
            <person name="Moy G.W."/>
            <person name="Vacquier V.D."/>
        </authorList>
    </citation>
    <scope>NUCLEOTIDE SEQUENCE [LARGE SCALE GENOMIC DNA]</scope>
    <source>
        <strain evidence="2 3">GSMNP</strain>
    </source>
</reference>
<accession>A0A1R1Y1U5</accession>
<gene>
    <name evidence="2" type="ORF">AYI70_g3821</name>
</gene>
<proteinExistence type="predicted"/>
<comment type="caution">
    <text evidence="2">The sequence shown here is derived from an EMBL/GenBank/DDBJ whole genome shotgun (WGS) entry which is preliminary data.</text>
</comment>
<dbReference type="EMBL" id="LSSN01001138">
    <property type="protein sequence ID" value="OMJ20883.1"/>
    <property type="molecule type" value="Genomic_DNA"/>
</dbReference>
<feature type="compositionally biased region" description="Polar residues" evidence="1">
    <location>
        <begin position="221"/>
        <end position="237"/>
    </location>
</feature>
<dbReference type="AlphaFoldDB" id="A0A1R1Y1U5"/>